<dbReference type="OrthoDB" id="70832at2157"/>
<dbReference type="RefSeq" id="WP_209591010.1">
    <property type="nucleotide sequence ID" value="NZ_JAGGMU010000002.1"/>
</dbReference>
<comment type="caution">
    <text evidence="1">The sequence shown here is derived from an EMBL/GenBank/DDBJ whole genome shotgun (WGS) entry which is preliminary data.</text>
</comment>
<dbReference type="EMBL" id="JAGGMV010000002">
    <property type="protein sequence ID" value="MBP2201540.1"/>
    <property type="molecule type" value="Genomic_DNA"/>
</dbReference>
<sequence>MTDLQKQNLQKPQINHKLIVGGLHGDEGQDLKPIFDKFDNYLSIKYNLNDKFINSENSEITVIPHLNKNYDEKYISTISKGFLNTNAGKNLTKLLNENSPNFYIEVHTYEKASYKNLTNEQRYNKTGVPPLVDISNNILVASVSPLYRNLLSKNTFCMTLEVPKWKLKDDGINNQTEKEDLIDEIISIFKMVLVSNSKDELINKLFYEYPNMQKAKNLAIKYNMVFL</sequence>
<proteinExistence type="predicted"/>
<reference evidence="1" key="1">
    <citation type="submission" date="2021-03" db="EMBL/GenBank/DDBJ databases">
        <title>Genomic Encyclopedia of Type Strains, Phase IV (KMG-V): Genome sequencing to study the core and pangenomes of soil and plant-associated prokaryotes.</title>
        <authorList>
            <person name="Whitman W."/>
        </authorList>
    </citation>
    <scope>NUCLEOTIDE SEQUENCE</scope>
    <source>
        <strain evidence="1">C4</strain>
    </source>
</reference>
<name>A0A8J7S4V2_METVO</name>
<organism evidence="1 2">
    <name type="scientific">Methanococcus voltae</name>
    <dbReference type="NCBI Taxonomy" id="2188"/>
    <lineage>
        <taxon>Archaea</taxon>
        <taxon>Methanobacteriati</taxon>
        <taxon>Methanobacteriota</taxon>
        <taxon>Methanomada group</taxon>
        <taxon>Methanococci</taxon>
        <taxon>Methanococcales</taxon>
        <taxon>Methanococcaceae</taxon>
        <taxon>Methanococcus</taxon>
    </lineage>
</organism>
<dbReference type="Pfam" id="PF09892">
    <property type="entry name" value="DUF2119"/>
    <property type="match status" value="1"/>
</dbReference>
<dbReference type="InterPro" id="IPR019218">
    <property type="entry name" value="DUF2119"/>
</dbReference>
<evidence type="ECO:0008006" key="3">
    <source>
        <dbReference type="Google" id="ProtNLM"/>
    </source>
</evidence>
<evidence type="ECO:0000313" key="1">
    <source>
        <dbReference type="EMBL" id="MBP2201540.1"/>
    </source>
</evidence>
<protein>
    <recommendedName>
        <fullName evidence="3">DUF2119 domain-containing protein</fullName>
    </recommendedName>
</protein>
<evidence type="ECO:0000313" key="2">
    <source>
        <dbReference type="Proteomes" id="UP000740329"/>
    </source>
</evidence>
<dbReference type="Proteomes" id="UP000740329">
    <property type="component" value="Unassembled WGS sequence"/>
</dbReference>
<accession>A0A8J7S4V2</accession>
<gene>
    <name evidence="1" type="ORF">J3E07_000952</name>
</gene>
<dbReference type="AlphaFoldDB" id="A0A8J7S4V2"/>